<feature type="region of interest" description="Disordered" evidence="1">
    <location>
        <begin position="169"/>
        <end position="205"/>
    </location>
</feature>
<keyword evidence="3" id="KW-1185">Reference proteome</keyword>
<dbReference type="OrthoDB" id="5563016at2759"/>
<feature type="compositionally biased region" description="Low complexity" evidence="1">
    <location>
        <begin position="344"/>
        <end position="355"/>
    </location>
</feature>
<protein>
    <submittedName>
        <fullName evidence="2">1981_t:CDS:1</fullName>
    </submittedName>
</protein>
<sequence>MAVSIVNYPQTSEASNLVSLTEYDDEKISLSSFLPPHAQQALPRLPIFETVAVLPQHQTGKGANKSIHSFNNLYHDFKNPNSFPRFVPRNSSSTNRHSMYCGDFPSHLQHQITRSNSSNSSNKSPKMRRRAASFGENSVVHNNIINNSTTKSLNKKPITPLIINVPSKTDIIRSPKSSPKENSSPKNSPKSSTMQHIEEKQEILDINKIQKIETIEKDESHGRTFSADSIQNSENLIENPQSNNSSNLQNSQSKPNNRGFFRHTIILNNNASGSSTELRKSIHKEPSFTKKLRKVFSLSNIRQDDHNSNSKTSVPSSTANSRPSSPVFNHRFSSLRGKKYHLCNLNGDDNSSSNNNDKDDDTSESSTSSNGNILATTKDFNSNNKSRRRTFDFQSLFSKNENKRNKKDRQNNQQQRHKSKLEQSFSYHQIQVNERDDFLNEVQPIGNENGNGNKQVSDDSAPIPSRVSSLQSLNDQQASNKVHHQNSTSPLQNPFRVKKSENHGEEQKNNSPVSSSLQPPPSRGIKRPSSLPATAKNQVPSLISPTPRRLSVPVPLNSNASRSDPSLVVVRDIDVSPAPSTPTAKKLQFSSSILVHETWTREDYDRRGDQSTCNKLTSILAQRIKQELNEYKMSEMQVHEDSKHNTHFFS</sequence>
<evidence type="ECO:0000313" key="2">
    <source>
        <dbReference type="EMBL" id="CAG8621160.1"/>
    </source>
</evidence>
<dbReference type="PANTHER" id="PTHR12751:SF18">
    <property type="entry name" value="PHOSPHATASE AND ACTIN REGULATOR 1"/>
    <property type="match status" value="1"/>
</dbReference>
<feature type="compositionally biased region" description="Low complexity" evidence="1">
    <location>
        <begin position="174"/>
        <end position="192"/>
    </location>
</feature>
<name>A0A9N9D3K3_9GLOM</name>
<dbReference type="GO" id="GO:0030036">
    <property type="term" value="P:actin cytoskeleton organization"/>
    <property type="evidence" value="ECO:0007669"/>
    <property type="project" value="TreeGrafter"/>
</dbReference>
<feature type="compositionally biased region" description="Basic and acidic residues" evidence="1">
    <location>
        <begin position="498"/>
        <end position="508"/>
    </location>
</feature>
<dbReference type="PANTHER" id="PTHR12751">
    <property type="entry name" value="PHOSPHATASE AND ACTIN REGULATOR PHACTR"/>
    <property type="match status" value="1"/>
</dbReference>
<feature type="region of interest" description="Disordered" evidence="1">
    <location>
        <begin position="343"/>
        <end position="425"/>
    </location>
</feature>
<feature type="compositionally biased region" description="Low complexity" evidence="1">
    <location>
        <begin position="115"/>
        <end position="124"/>
    </location>
</feature>
<proteinExistence type="predicted"/>
<dbReference type="Proteomes" id="UP000789570">
    <property type="component" value="Unassembled WGS sequence"/>
</dbReference>
<accession>A0A9N9D3K3</accession>
<dbReference type="EMBL" id="CAJVPQ010003215">
    <property type="protein sequence ID" value="CAG8621160.1"/>
    <property type="molecule type" value="Genomic_DNA"/>
</dbReference>
<feature type="compositionally biased region" description="Polar residues" evidence="1">
    <location>
        <begin position="309"/>
        <end position="327"/>
    </location>
</feature>
<feature type="compositionally biased region" description="Polar residues" evidence="1">
    <location>
        <begin position="531"/>
        <end position="544"/>
    </location>
</feature>
<feature type="region of interest" description="Disordered" evidence="1">
    <location>
        <begin position="442"/>
        <end position="562"/>
    </location>
</feature>
<gene>
    <name evidence="2" type="ORF">FCALED_LOCUS9562</name>
</gene>
<feature type="compositionally biased region" description="Low complexity" evidence="1">
    <location>
        <begin position="239"/>
        <end position="257"/>
    </location>
</feature>
<feature type="region of interest" description="Disordered" evidence="1">
    <location>
        <begin position="111"/>
        <end position="135"/>
    </location>
</feature>
<dbReference type="GO" id="GO:0003779">
    <property type="term" value="F:actin binding"/>
    <property type="evidence" value="ECO:0007669"/>
    <property type="project" value="TreeGrafter"/>
</dbReference>
<organism evidence="2 3">
    <name type="scientific">Funneliformis caledonium</name>
    <dbReference type="NCBI Taxonomy" id="1117310"/>
    <lineage>
        <taxon>Eukaryota</taxon>
        <taxon>Fungi</taxon>
        <taxon>Fungi incertae sedis</taxon>
        <taxon>Mucoromycota</taxon>
        <taxon>Glomeromycotina</taxon>
        <taxon>Glomeromycetes</taxon>
        <taxon>Glomerales</taxon>
        <taxon>Glomeraceae</taxon>
        <taxon>Funneliformis</taxon>
    </lineage>
</organism>
<feature type="region of interest" description="Disordered" evidence="1">
    <location>
        <begin position="299"/>
        <end position="330"/>
    </location>
</feature>
<evidence type="ECO:0000313" key="3">
    <source>
        <dbReference type="Proteomes" id="UP000789570"/>
    </source>
</evidence>
<feature type="compositionally biased region" description="Polar residues" evidence="1">
    <location>
        <begin position="373"/>
        <end position="384"/>
    </location>
</feature>
<dbReference type="AlphaFoldDB" id="A0A9N9D3K3"/>
<reference evidence="2" key="1">
    <citation type="submission" date="2021-06" db="EMBL/GenBank/DDBJ databases">
        <authorList>
            <person name="Kallberg Y."/>
            <person name="Tangrot J."/>
            <person name="Rosling A."/>
        </authorList>
    </citation>
    <scope>NUCLEOTIDE SEQUENCE</scope>
    <source>
        <strain evidence="2">UK204</strain>
    </source>
</reference>
<feature type="compositionally biased region" description="Polar residues" evidence="1">
    <location>
        <begin position="446"/>
        <end position="455"/>
    </location>
</feature>
<feature type="region of interest" description="Disordered" evidence="1">
    <location>
        <begin position="236"/>
        <end position="258"/>
    </location>
</feature>
<feature type="compositionally biased region" description="Basic and acidic residues" evidence="1">
    <location>
        <begin position="196"/>
        <end position="205"/>
    </location>
</feature>
<feature type="compositionally biased region" description="Polar residues" evidence="1">
    <location>
        <begin position="466"/>
        <end position="492"/>
    </location>
</feature>
<comment type="caution">
    <text evidence="2">The sequence shown here is derived from an EMBL/GenBank/DDBJ whole genome shotgun (WGS) entry which is preliminary data.</text>
</comment>
<evidence type="ECO:0000256" key="1">
    <source>
        <dbReference type="SAM" id="MobiDB-lite"/>
    </source>
</evidence>